<organism evidence="1 2">
    <name type="scientific">Patiriisocius marinus</name>
    <dbReference type="NCBI Taxonomy" id="1397112"/>
    <lineage>
        <taxon>Bacteria</taxon>
        <taxon>Pseudomonadati</taxon>
        <taxon>Bacteroidota</taxon>
        <taxon>Flavobacteriia</taxon>
        <taxon>Flavobacteriales</taxon>
        <taxon>Flavobacteriaceae</taxon>
        <taxon>Patiriisocius</taxon>
    </lineage>
</organism>
<evidence type="ECO:0008006" key="3">
    <source>
        <dbReference type="Google" id="ProtNLM"/>
    </source>
</evidence>
<dbReference type="Proteomes" id="UP000326509">
    <property type="component" value="Unassembled WGS sequence"/>
</dbReference>
<name>A0A5J4IUV6_9FLAO</name>
<accession>A0A5J4IUV6</accession>
<keyword evidence="2" id="KW-1185">Reference proteome</keyword>
<sequence>MLTIPVCIKAQEETPLTFHHKTYTKGGSIVVGNTILGKHKSKSFDHEKTSNDVVDMVYVDVDNESSTFSSSSAEINLPKGTTRILYAELYWSGLYPAEKSTMRMGARRAIYKKKGGREAAVNEIKVKWGDAPYIDIKGDIVFDAKGKSTFKRDSPYVCRANITNYLNDANLNSGNFTAANIRAVRGKLEGGSAAGWHLYMIYENPNNSPKYFTTFDGFRQVAKDPVEITFNDFKTKTQGQIESTLVMATLEGDTNIKNDQFAFYSAKEDKYVTLQTPNRDNTNFFNSSITINSEMFLNRTPASTNTLGFDLLKMKLDDGLIANNAEEARIRFKSKADRFYVYFTAFETEIEETLMLKKNPEAIATVNNIPAENIQVKDIEALVIKEVMPRVEKEELVADATFVNDEHKIEAPVKVVETTLKVESPERVYIKSTPVVSNAVPKKVKKKSRIKKLTVRGVDSGYYLITNVFSKEKYASNWTQKLLDEGYAPERFVNPRNGWIYIYLMKTDDLAEIKKERNRLRTKELFKEAWIGGINR</sequence>
<dbReference type="AlphaFoldDB" id="A0A5J4IUV6"/>
<comment type="caution">
    <text evidence="1">The sequence shown here is derived from an EMBL/GenBank/DDBJ whole genome shotgun (WGS) entry which is preliminary data.</text>
</comment>
<evidence type="ECO:0000313" key="1">
    <source>
        <dbReference type="EMBL" id="GER58564.1"/>
    </source>
</evidence>
<protein>
    <recommendedName>
        <fullName evidence="3">SPOR domain-containing protein</fullName>
    </recommendedName>
</protein>
<gene>
    <name evidence="1" type="ORF">ULMA_06720</name>
</gene>
<dbReference type="EMBL" id="BKCG01000001">
    <property type="protein sequence ID" value="GER58564.1"/>
    <property type="molecule type" value="Genomic_DNA"/>
</dbReference>
<proteinExistence type="predicted"/>
<reference evidence="1 2" key="1">
    <citation type="submission" date="2019-08" db="EMBL/GenBank/DDBJ databases">
        <title>Draft genome sequence of Ulvibacter marinus type strain NBRC 109484.</title>
        <authorList>
            <person name="Kawano K."/>
            <person name="Ushijima N."/>
            <person name="Kihara M."/>
            <person name="Itoh H."/>
        </authorList>
    </citation>
    <scope>NUCLEOTIDE SEQUENCE [LARGE SCALE GENOMIC DNA]</scope>
    <source>
        <strain evidence="1 2">NBRC 109484</strain>
    </source>
</reference>
<evidence type="ECO:0000313" key="2">
    <source>
        <dbReference type="Proteomes" id="UP000326509"/>
    </source>
</evidence>